<keyword evidence="1" id="KW-1133">Transmembrane helix</keyword>
<evidence type="ECO:0000313" key="3">
    <source>
        <dbReference type="Proteomes" id="UP000591941"/>
    </source>
</evidence>
<proteinExistence type="predicted"/>
<dbReference type="OrthoDB" id="1661582at2"/>
<keyword evidence="3" id="KW-1185">Reference proteome</keyword>
<protein>
    <recommendedName>
        <fullName evidence="4">Glycosyltransferase RgtA/B/C/D-like domain-containing protein</fullName>
    </recommendedName>
</protein>
<keyword evidence="1" id="KW-0812">Transmembrane</keyword>
<dbReference type="Proteomes" id="UP000591941">
    <property type="component" value="Unassembled WGS sequence"/>
</dbReference>
<feature type="transmembrane region" description="Helical" evidence="1">
    <location>
        <begin position="12"/>
        <end position="30"/>
    </location>
</feature>
<feature type="transmembrane region" description="Helical" evidence="1">
    <location>
        <begin position="119"/>
        <end position="134"/>
    </location>
</feature>
<gene>
    <name evidence="2" type="ORF">HNR45_000761</name>
</gene>
<dbReference type="GeneID" id="93486039"/>
<evidence type="ECO:0008006" key="4">
    <source>
        <dbReference type="Google" id="ProtNLM"/>
    </source>
</evidence>
<evidence type="ECO:0000256" key="1">
    <source>
        <dbReference type="SAM" id="Phobius"/>
    </source>
</evidence>
<feature type="transmembrane region" description="Helical" evidence="1">
    <location>
        <begin position="198"/>
        <end position="214"/>
    </location>
</feature>
<feature type="transmembrane region" description="Helical" evidence="1">
    <location>
        <begin position="350"/>
        <end position="372"/>
    </location>
</feature>
<accession>A0A841R4M0</accession>
<dbReference type="InterPro" id="IPR045691">
    <property type="entry name" value="DUF6056"/>
</dbReference>
<evidence type="ECO:0000313" key="2">
    <source>
        <dbReference type="EMBL" id="MBB6477728.1"/>
    </source>
</evidence>
<name>A0A841R4M0_9FIRM</name>
<dbReference type="RefSeq" id="WP_159822681.1">
    <property type="nucleotide sequence ID" value="NZ_CABWNB010000002.1"/>
</dbReference>
<feature type="transmembrane region" description="Helical" evidence="1">
    <location>
        <begin position="305"/>
        <end position="330"/>
    </location>
</feature>
<keyword evidence="1" id="KW-0472">Membrane</keyword>
<comment type="caution">
    <text evidence="2">The sequence shown here is derived from an EMBL/GenBank/DDBJ whole genome shotgun (WGS) entry which is preliminary data.</text>
</comment>
<dbReference type="EMBL" id="JACHHI010000003">
    <property type="protein sequence ID" value="MBB6477728.1"/>
    <property type="molecule type" value="Genomic_DNA"/>
</dbReference>
<sequence>MNRTSSHLSWWRRYGGWLLLGAAFIYMFALNNWTPWHRDDYEYALIWQTLVPIESFHDVMTSLARHYQMHGGRMVAFFVLDNFLRWPKIWFNIANALCFILMALGLSWHSAGRIEKSPAPVRIAAVLLALWYTLPHFGEVAVWMCGSTVYLWTMTIMVWFLLPYHFSLRPTRTLANSYWAAGAMFLLGILAGWGEENASLATIVAATAVTLYSWRKGQRYRWQIAGVVGSVLGFIALVVAPGNFVRVAEVSASIGRRIGNQFAGNGEMMLYILPLIFMWMLAYRQIAISRYGRNATTPSGSKRPLYIAGALAAVLAVSYATDGFVGRWFGDGLIAIVHALGLLKPKTVHLLQNLGSGVEEMGLYLLLIWLVYRLLRRRLMLTPAVTKTAGWRLTFRTLWNQYPPVRFLLITAALAAVSNLAMLGAPTFPARASMFAVLCLIAGTVGLYDVPVVRRAFAREQRFVVGIVLLITLPFLLGTLYFTVRIYEIDQARMAYIRDARAQGYTSVELEALPFTQRMLRHIFYVELDNGVSQYGLKRYYGLEELTIRK</sequence>
<feature type="transmembrane region" description="Helical" evidence="1">
    <location>
        <begin position="432"/>
        <end position="451"/>
    </location>
</feature>
<feature type="transmembrane region" description="Helical" evidence="1">
    <location>
        <begin position="463"/>
        <end position="484"/>
    </location>
</feature>
<dbReference type="Pfam" id="PF19528">
    <property type="entry name" value="DUF6056"/>
    <property type="match status" value="2"/>
</dbReference>
<reference evidence="2 3" key="1">
    <citation type="submission" date="2020-08" db="EMBL/GenBank/DDBJ databases">
        <title>Genomic Encyclopedia of Type Strains, Phase IV (KMG-IV): sequencing the most valuable type-strain genomes for metagenomic binning, comparative biology and taxonomic classification.</title>
        <authorList>
            <person name="Goeker M."/>
        </authorList>
    </citation>
    <scope>NUCLEOTIDE SEQUENCE [LARGE SCALE GENOMIC DNA]</scope>
    <source>
        <strain evidence="2 3">DSM 21255</strain>
    </source>
</reference>
<feature type="transmembrane region" description="Helical" evidence="1">
    <location>
        <begin position="174"/>
        <end position="192"/>
    </location>
</feature>
<feature type="transmembrane region" description="Helical" evidence="1">
    <location>
        <begin position="89"/>
        <end position="107"/>
    </location>
</feature>
<feature type="transmembrane region" description="Helical" evidence="1">
    <location>
        <begin position="405"/>
        <end position="426"/>
    </location>
</feature>
<dbReference type="AlphaFoldDB" id="A0A841R4M0"/>
<feature type="transmembrane region" description="Helical" evidence="1">
    <location>
        <begin position="268"/>
        <end position="284"/>
    </location>
</feature>
<organism evidence="2 3">
    <name type="scientific">Negativicoccus succinicivorans</name>
    <dbReference type="NCBI Taxonomy" id="620903"/>
    <lineage>
        <taxon>Bacteria</taxon>
        <taxon>Bacillati</taxon>
        <taxon>Bacillota</taxon>
        <taxon>Negativicutes</taxon>
        <taxon>Veillonellales</taxon>
        <taxon>Veillonellaceae</taxon>
        <taxon>Negativicoccus</taxon>
    </lineage>
</organism>
<feature type="transmembrane region" description="Helical" evidence="1">
    <location>
        <begin position="140"/>
        <end position="162"/>
    </location>
</feature>
<feature type="transmembrane region" description="Helical" evidence="1">
    <location>
        <begin position="226"/>
        <end position="248"/>
    </location>
</feature>